<feature type="transmembrane region" description="Helical" evidence="1">
    <location>
        <begin position="64"/>
        <end position="85"/>
    </location>
</feature>
<dbReference type="PANTHER" id="PTHR30273:SF2">
    <property type="entry name" value="PROTEIN FECR"/>
    <property type="match status" value="1"/>
</dbReference>
<organism evidence="4 5">
    <name type="scientific">Pedobacter westerhofensis</name>
    <dbReference type="NCBI Taxonomy" id="425512"/>
    <lineage>
        <taxon>Bacteria</taxon>
        <taxon>Pseudomonadati</taxon>
        <taxon>Bacteroidota</taxon>
        <taxon>Sphingobacteriia</taxon>
        <taxon>Sphingobacteriales</taxon>
        <taxon>Sphingobacteriaceae</taxon>
        <taxon>Pedobacter</taxon>
    </lineage>
</organism>
<dbReference type="RefSeq" id="WP_142526340.1">
    <property type="nucleotide sequence ID" value="NZ_CBCSJO010000002.1"/>
</dbReference>
<dbReference type="InterPro" id="IPR006860">
    <property type="entry name" value="FecR"/>
</dbReference>
<gene>
    <name evidence="4" type="ORF">SAMN06265348_101225</name>
</gene>
<dbReference type="OrthoDB" id="1097132at2"/>
<reference evidence="4 5" key="1">
    <citation type="submission" date="2017-05" db="EMBL/GenBank/DDBJ databases">
        <authorList>
            <person name="Varghese N."/>
            <person name="Submissions S."/>
        </authorList>
    </citation>
    <scope>NUCLEOTIDE SEQUENCE [LARGE SCALE GENOMIC DNA]</scope>
    <source>
        <strain evidence="4 5">DSM 19036</strain>
    </source>
</reference>
<dbReference type="Pfam" id="PF16344">
    <property type="entry name" value="FecR_C"/>
    <property type="match status" value="1"/>
</dbReference>
<dbReference type="GO" id="GO:0016989">
    <property type="term" value="F:sigma factor antagonist activity"/>
    <property type="evidence" value="ECO:0007669"/>
    <property type="project" value="TreeGrafter"/>
</dbReference>
<keyword evidence="1" id="KW-0472">Membrane</keyword>
<dbReference type="InterPro" id="IPR012373">
    <property type="entry name" value="Ferrdict_sens_TM"/>
</dbReference>
<evidence type="ECO:0000256" key="1">
    <source>
        <dbReference type="SAM" id="Phobius"/>
    </source>
</evidence>
<accession>A0A521AI55</accession>
<dbReference type="AlphaFoldDB" id="A0A521AI55"/>
<sequence>MKLSEKKNLYNRFLDGELNDAELDQFFQLVENGEFDIDYLEVMPDLDEERVIVRPAAKRPVFKLLSKIAVAASLLMIAGLGYWSYRRAESIKQQSIFTIVEVPVGSMKIITLTDHSVITLTSGSVFKYPAAFADHHRRVFLVKGKAFFQIAKDKTKPFTVFSAKLSTTVLGTSFTVENYRNYGVEKIRLFTGRVEIGSREKGFSPVLLRPGQQYMHNGLSGIRSIFASAGDVQPHTEDGALQFDGTALSEALMRVASYYNIDLQFDQHRLSSYAISGKFSNEPIEDVLHTLLFTHHLKFKKIPEGYRIMNPT</sequence>
<dbReference type="Gene3D" id="2.60.120.1440">
    <property type="match status" value="1"/>
</dbReference>
<dbReference type="PIRSF" id="PIRSF018266">
    <property type="entry name" value="FecR"/>
    <property type="match status" value="1"/>
</dbReference>
<dbReference type="PANTHER" id="PTHR30273">
    <property type="entry name" value="PERIPLASMIC SIGNAL SENSOR AND SIGMA FACTOR ACTIVATOR FECR-RELATED"/>
    <property type="match status" value="1"/>
</dbReference>
<proteinExistence type="predicted"/>
<keyword evidence="1" id="KW-0812">Transmembrane</keyword>
<evidence type="ECO:0000259" key="2">
    <source>
        <dbReference type="Pfam" id="PF04773"/>
    </source>
</evidence>
<dbReference type="InterPro" id="IPR032508">
    <property type="entry name" value="FecR_C"/>
</dbReference>
<evidence type="ECO:0000313" key="4">
    <source>
        <dbReference type="EMBL" id="SMO34525.1"/>
    </source>
</evidence>
<evidence type="ECO:0000259" key="3">
    <source>
        <dbReference type="Pfam" id="PF16344"/>
    </source>
</evidence>
<evidence type="ECO:0000313" key="5">
    <source>
        <dbReference type="Proteomes" id="UP000320300"/>
    </source>
</evidence>
<dbReference type="Gene3D" id="3.55.50.30">
    <property type="match status" value="1"/>
</dbReference>
<feature type="domain" description="FecR protein" evidence="2">
    <location>
        <begin position="100"/>
        <end position="194"/>
    </location>
</feature>
<feature type="domain" description="Protein FecR C-terminal" evidence="3">
    <location>
        <begin position="241"/>
        <end position="302"/>
    </location>
</feature>
<dbReference type="Pfam" id="PF04773">
    <property type="entry name" value="FecR"/>
    <property type="match status" value="1"/>
</dbReference>
<dbReference type="EMBL" id="FXTN01000001">
    <property type="protein sequence ID" value="SMO34525.1"/>
    <property type="molecule type" value="Genomic_DNA"/>
</dbReference>
<keyword evidence="5" id="KW-1185">Reference proteome</keyword>
<keyword evidence="1" id="KW-1133">Transmembrane helix</keyword>
<name>A0A521AI55_9SPHI</name>
<dbReference type="Proteomes" id="UP000320300">
    <property type="component" value="Unassembled WGS sequence"/>
</dbReference>
<protein>
    <submittedName>
        <fullName evidence="4">FecR family protein</fullName>
    </submittedName>
</protein>